<feature type="signal peptide" evidence="1">
    <location>
        <begin position="1"/>
        <end position="22"/>
    </location>
</feature>
<dbReference type="RefSeq" id="WP_150902597.1">
    <property type="nucleotide sequence ID" value="NZ_VTWT01000002.1"/>
</dbReference>
<dbReference type="AlphaFoldDB" id="A0A5N1J788"/>
<name>A0A5N1J788_9BACT</name>
<dbReference type="EMBL" id="VTWT01000002">
    <property type="protein sequence ID" value="KAA9340670.1"/>
    <property type="molecule type" value="Genomic_DNA"/>
</dbReference>
<proteinExistence type="predicted"/>
<evidence type="ECO:0000313" key="3">
    <source>
        <dbReference type="EMBL" id="KAA9340670.1"/>
    </source>
</evidence>
<accession>A0A5N1J788</accession>
<dbReference type="InterPro" id="IPR011250">
    <property type="entry name" value="OMP/PagP_B-barrel"/>
</dbReference>
<dbReference type="SUPFAM" id="SSF56925">
    <property type="entry name" value="OMPA-like"/>
    <property type="match status" value="1"/>
</dbReference>
<dbReference type="Proteomes" id="UP000326570">
    <property type="component" value="Unassembled WGS sequence"/>
</dbReference>
<keyword evidence="4" id="KW-1185">Reference proteome</keyword>
<dbReference type="Pfam" id="PF13568">
    <property type="entry name" value="OMP_b-brl_2"/>
    <property type="match status" value="1"/>
</dbReference>
<gene>
    <name evidence="3" type="ORF">F0P94_04375</name>
</gene>
<feature type="chain" id="PRO_5024978341" evidence="1">
    <location>
        <begin position="23"/>
        <end position="244"/>
    </location>
</feature>
<sequence length="244" mass="26789">MKKTATLLGAFALSLLSFQSFSQVKLGLKAGANISTFGYDFKDSEEETLSNDITKNKIGYHVGLAAEFGFTDNLSLQSGLIWTNKGAKYDYSLSEDGVEMEIKGKTSLNYLEIPLNLTYKISNFQIQAGPYVAYGIGGKEELESKFTFMGETDTDKDDADVKFKNTVEESDFDEENTTFYRALDLGLNFGIGYMAGPVLLNANYSLGMSNLTPDFDGDDDDSADDSKIKNRVIGISATYFFGGK</sequence>
<organism evidence="3 4">
    <name type="scientific">Adhaeribacter soli</name>
    <dbReference type="NCBI Taxonomy" id="2607655"/>
    <lineage>
        <taxon>Bacteria</taxon>
        <taxon>Pseudomonadati</taxon>
        <taxon>Bacteroidota</taxon>
        <taxon>Cytophagia</taxon>
        <taxon>Cytophagales</taxon>
        <taxon>Hymenobacteraceae</taxon>
        <taxon>Adhaeribacter</taxon>
    </lineage>
</organism>
<protein>
    <submittedName>
        <fullName evidence="3">PorT family protein</fullName>
    </submittedName>
</protein>
<evidence type="ECO:0000313" key="4">
    <source>
        <dbReference type="Proteomes" id="UP000326570"/>
    </source>
</evidence>
<evidence type="ECO:0000256" key="1">
    <source>
        <dbReference type="SAM" id="SignalP"/>
    </source>
</evidence>
<reference evidence="3 4" key="1">
    <citation type="submission" date="2019-09" db="EMBL/GenBank/DDBJ databases">
        <title>Genome sequence of Adhaeribacter sp. M2.</title>
        <authorList>
            <person name="Srinivasan S."/>
        </authorList>
    </citation>
    <scope>NUCLEOTIDE SEQUENCE [LARGE SCALE GENOMIC DNA]</scope>
    <source>
        <strain evidence="3 4">M2</strain>
    </source>
</reference>
<comment type="caution">
    <text evidence="3">The sequence shown here is derived from an EMBL/GenBank/DDBJ whole genome shotgun (WGS) entry which is preliminary data.</text>
</comment>
<evidence type="ECO:0000259" key="2">
    <source>
        <dbReference type="Pfam" id="PF13568"/>
    </source>
</evidence>
<feature type="domain" description="Outer membrane protein beta-barrel" evidence="2">
    <location>
        <begin position="23"/>
        <end position="211"/>
    </location>
</feature>
<keyword evidence="1" id="KW-0732">Signal</keyword>
<dbReference type="InterPro" id="IPR025665">
    <property type="entry name" value="Beta-barrel_OMP_2"/>
</dbReference>